<evidence type="ECO:0000256" key="1">
    <source>
        <dbReference type="ARBA" id="ARBA00004123"/>
    </source>
</evidence>
<dbReference type="GeneID" id="111255376"/>
<dbReference type="GO" id="GO:0009887">
    <property type="term" value="P:animal organ morphogenesis"/>
    <property type="evidence" value="ECO:0007669"/>
    <property type="project" value="TreeGrafter"/>
</dbReference>
<dbReference type="InterPro" id="IPR017970">
    <property type="entry name" value="Homeobox_CS"/>
</dbReference>
<dbReference type="GO" id="GO:0030154">
    <property type="term" value="P:cell differentiation"/>
    <property type="evidence" value="ECO:0007669"/>
    <property type="project" value="TreeGrafter"/>
</dbReference>
<keyword evidence="12" id="KW-1185">Reference proteome</keyword>
<dbReference type="PROSITE" id="PS00027">
    <property type="entry name" value="HOMEOBOX_1"/>
    <property type="match status" value="1"/>
</dbReference>
<dbReference type="PRINTS" id="PR00031">
    <property type="entry name" value="HTHREPRESSR"/>
</dbReference>
<dbReference type="PROSITE" id="PS50071">
    <property type="entry name" value="HOMEOBOX_2"/>
    <property type="match status" value="1"/>
</dbReference>
<feature type="region of interest" description="Disordered" evidence="9">
    <location>
        <begin position="248"/>
        <end position="312"/>
    </location>
</feature>
<dbReference type="Proteomes" id="UP000594260">
    <property type="component" value="Unplaced"/>
</dbReference>
<dbReference type="PRINTS" id="PR00024">
    <property type="entry name" value="HOMEOBOX"/>
</dbReference>
<dbReference type="FunFam" id="1.10.10.60:FF:000574">
    <property type="entry name" value="Homeobox protein CHOX-CAD2"/>
    <property type="match status" value="1"/>
</dbReference>
<feature type="region of interest" description="Disordered" evidence="9">
    <location>
        <begin position="452"/>
        <end position="480"/>
    </location>
</feature>
<comment type="subcellular location">
    <subcellularLocation>
        <location evidence="1 7 8">Nucleus</location>
    </subcellularLocation>
</comment>
<comment type="similarity">
    <text evidence="2">Belongs to the Caudal homeobox family.</text>
</comment>
<evidence type="ECO:0000256" key="3">
    <source>
        <dbReference type="ARBA" id="ARBA00022473"/>
    </source>
</evidence>
<feature type="DNA-binding region" description="Homeobox" evidence="7">
    <location>
        <begin position="196"/>
        <end position="255"/>
    </location>
</feature>
<dbReference type="EnsemblMetazoa" id="XM_022817284">
    <property type="protein sequence ID" value="XP_022673019"/>
    <property type="gene ID" value="LOC111255376"/>
</dbReference>
<dbReference type="InParanoid" id="A0A7M7MFK8"/>
<evidence type="ECO:0000259" key="10">
    <source>
        <dbReference type="PROSITE" id="PS50071"/>
    </source>
</evidence>
<keyword evidence="3" id="KW-0217">Developmental protein</keyword>
<evidence type="ECO:0000256" key="2">
    <source>
        <dbReference type="ARBA" id="ARBA00010341"/>
    </source>
</evidence>
<dbReference type="OrthoDB" id="6159439at2759"/>
<dbReference type="InterPro" id="IPR047152">
    <property type="entry name" value="Caudal_homeobox"/>
</dbReference>
<evidence type="ECO:0000256" key="7">
    <source>
        <dbReference type="PROSITE-ProRule" id="PRU00108"/>
    </source>
</evidence>
<feature type="compositionally biased region" description="Basic residues" evidence="9">
    <location>
        <begin position="248"/>
        <end position="259"/>
    </location>
</feature>
<dbReference type="GO" id="GO:0009948">
    <property type="term" value="P:anterior/posterior axis specification"/>
    <property type="evidence" value="ECO:0007669"/>
    <property type="project" value="TreeGrafter"/>
</dbReference>
<evidence type="ECO:0000313" key="12">
    <source>
        <dbReference type="Proteomes" id="UP000594260"/>
    </source>
</evidence>
<evidence type="ECO:0000256" key="5">
    <source>
        <dbReference type="ARBA" id="ARBA00023155"/>
    </source>
</evidence>
<dbReference type="Gene3D" id="1.10.10.60">
    <property type="entry name" value="Homeodomain-like"/>
    <property type="match status" value="1"/>
</dbReference>
<dbReference type="GO" id="GO:0000977">
    <property type="term" value="F:RNA polymerase II transcription regulatory region sequence-specific DNA binding"/>
    <property type="evidence" value="ECO:0007669"/>
    <property type="project" value="TreeGrafter"/>
</dbReference>
<reference evidence="11" key="1">
    <citation type="submission" date="2021-01" db="UniProtKB">
        <authorList>
            <consortium name="EnsemblMetazoa"/>
        </authorList>
    </citation>
    <scope>IDENTIFICATION</scope>
</reference>
<name>A0A7M7MFK8_VARDE</name>
<keyword evidence="4 7" id="KW-0238">DNA-binding</keyword>
<evidence type="ECO:0000313" key="11">
    <source>
        <dbReference type="EnsemblMetazoa" id="XP_022673019"/>
    </source>
</evidence>
<dbReference type="PANTHER" id="PTHR24332:SF9">
    <property type="entry name" value="HOMEOTIC PROTEIN CAUDAL"/>
    <property type="match status" value="1"/>
</dbReference>
<evidence type="ECO:0000256" key="4">
    <source>
        <dbReference type="ARBA" id="ARBA00023125"/>
    </source>
</evidence>
<dbReference type="PANTHER" id="PTHR24332">
    <property type="entry name" value="HOMEOBOX PROTEIN CDX"/>
    <property type="match status" value="1"/>
</dbReference>
<dbReference type="InterPro" id="IPR009057">
    <property type="entry name" value="Homeodomain-like_sf"/>
</dbReference>
<dbReference type="KEGG" id="vde:111255376"/>
<dbReference type="AlphaFoldDB" id="A0A7M7MFK8"/>
<dbReference type="RefSeq" id="XP_022673019.1">
    <property type="nucleotide sequence ID" value="XM_022817284.1"/>
</dbReference>
<dbReference type="InterPro" id="IPR000047">
    <property type="entry name" value="HTH_motif"/>
</dbReference>
<keyword evidence="6 7" id="KW-0539">Nucleus</keyword>
<feature type="domain" description="Homeobox" evidence="10">
    <location>
        <begin position="194"/>
        <end position="254"/>
    </location>
</feature>
<dbReference type="SMART" id="SM00389">
    <property type="entry name" value="HOX"/>
    <property type="match status" value="1"/>
</dbReference>
<organism evidence="11 12">
    <name type="scientific">Varroa destructor</name>
    <name type="common">Honeybee mite</name>
    <dbReference type="NCBI Taxonomy" id="109461"/>
    <lineage>
        <taxon>Eukaryota</taxon>
        <taxon>Metazoa</taxon>
        <taxon>Ecdysozoa</taxon>
        <taxon>Arthropoda</taxon>
        <taxon>Chelicerata</taxon>
        <taxon>Arachnida</taxon>
        <taxon>Acari</taxon>
        <taxon>Parasitiformes</taxon>
        <taxon>Mesostigmata</taxon>
        <taxon>Gamasina</taxon>
        <taxon>Dermanyssoidea</taxon>
        <taxon>Varroidae</taxon>
        <taxon>Varroa</taxon>
    </lineage>
</organism>
<feature type="compositionally biased region" description="Basic and acidic residues" evidence="9">
    <location>
        <begin position="469"/>
        <end position="480"/>
    </location>
</feature>
<protein>
    <recommendedName>
        <fullName evidence="10">Homeobox domain-containing protein</fullName>
    </recommendedName>
</protein>
<accession>A0A7M7MFK8</accession>
<dbReference type="InterPro" id="IPR020479">
    <property type="entry name" value="HD_metazoa"/>
</dbReference>
<feature type="region of interest" description="Disordered" evidence="9">
    <location>
        <begin position="371"/>
        <end position="402"/>
    </location>
</feature>
<dbReference type="GO" id="GO:0005634">
    <property type="term" value="C:nucleus"/>
    <property type="evidence" value="ECO:0007669"/>
    <property type="project" value="UniProtKB-SubCell"/>
</dbReference>
<dbReference type="CDD" id="cd00086">
    <property type="entry name" value="homeodomain"/>
    <property type="match status" value="1"/>
</dbReference>
<dbReference type="SUPFAM" id="SSF46689">
    <property type="entry name" value="Homeodomain-like"/>
    <property type="match status" value="1"/>
</dbReference>
<proteinExistence type="inferred from homology"/>
<evidence type="ECO:0000256" key="9">
    <source>
        <dbReference type="SAM" id="MobiDB-lite"/>
    </source>
</evidence>
<sequence length="480" mass="52132">MYHPSYYSYEIPEPYWQTATAHVGAPTPEWPTAPTGSTSAQLPSLAYNSYYPYGDLHTEGTFTELPSPNHIGLLSASSTPAESFNQASNSSPLSPHSPISASCYHRQWTPVAQSGFQPYHPPVSENNLPLPPNSCSPGAPGAGGSNSSQIEDTLETESIKSECESLSSQSNVKGNWAKQAREKKPYPGVIGKTRTKDKYRVVYTDHQRLELEKEFCYSKYITIRRKAELATALNLSERQVKIWFQNRRAKDRKQAKKRKGDGSEDSGVRDGLASSLTPSPDPPRYDELGQSLRPSLDSLRAPPTGHPLVNVGLTEPVPLDPGSIQQINSDDYPQHIALGSQHLQLGSQSTHGQSVGAGIVTNGPLCTVGPGSHSGLLTSHSSSSQQLPPLTHGQQTPPAHAVAPHAPLQTASTQPILASTHPHQISAIVEHPHLSHPTHHAHSAYHHLLLVPPRPEDNANRPVDITNGDLRDRDDHLYSS</sequence>
<evidence type="ECO:0000256" key="6">
    <source>
        <dbReference type="ARBA" id="ARBA00023242"/>
    </source>
</evidence>
<dbReference type="InterPro" id="IPR001356">
    <property type="entry name" value="HD"/>
</dbReference>
<keyword evidence="5 7" id="KW-0371">Homeobox</keyword>
<feature type="region of interest" description="Disordered" evidence="9">
    <location>
        <begin position="117"/>
        <end position="166"/>
    </location>
</feature>
<dbReference type="GO" id="GO:0000981">
    <property type="term" value="F:DNA-binding transcription factor activity, RNA polymerase II-specific"/>
    <property type="evidence" value="ECO:0007669"/>
    <property type="project" value="InterPro"/>
</dbReference>
<dbReference type="Pfam" id="PF00046">
    <property type="entry name" value="Homeodomain"/>
    <property type="match status" value="1"/>
</dbReference>
<evidence type="ECO:0000256" key="8">
    <source>
        <dbReference type="RuleBase" id="RU000682"/>
    </source>
</evidence>
<dbReference type="OMA" id="SINQCTH"/>